<dbReference type="InterPro" id="IPR015422">
    <property type="entry name" value="PyrdxlP-dep_Trfase_small"/>
</dbReference>
<dbReference type="OrthoDB" id="9804366at2"/>
<evidence type="ECO:0000256" key="2">
    <source>
        <dbReference type="ARBA" id="ARBA00010447"/>
    </source>
</evidence>
<dbReference type="Gene3D" id="3.90.1150.10">
    <property type="entry name" value="Aspartate Aminotransferase, domain 1"/>
    <property type="match status" value="2"/>
</dbReference>
<dbReference type="InterPro" id="IPR015421">
    <property type="entry name" value="PyrdxlP-dep_Trfase_major"/>
</dbReference>
<evidence type="ECO:0000256" key="1">
    <source>
        <dbReference type="ARBA" id="ARBA00001933"/>
    </source>
</evidence>
<dbReference type="PATRIC" id="fig|1197325.3.peg.691"/>
<dbReference type="EMBL" id="CP003703">
    <property type="protein sequence ID" value="AFN65418.1"/>
    <property type="molecule type" value="Genomic_DNA"/>
</dbReference>
<evidence type="ECO:0000256" key="3">
    <source>
        <dbReference type="ARBA" id="ARBA00022898"/>
    </source>
</evidence>
<dbReference type="InterPro" id="IPR000192">
    <property type="entry name" value="Aminotrans_V_dom"/>
</dbReference>
<dbReference type="PANTHER" id="PTHR43586:SF8">
    <property type="entry name" value="CYSTEINE DESULFURASE 1, CHLOROPLASTIC"/>
    <property type="match status" value="1"/>
</dbReference>
<accession>I6Z719</accession>
<dbReference type="InterPro" id="IPR015424">
    <property type="entry name" value="PyrdxlP-dep_Trfase"/>
</dbReference>
<dbReference type="GO" id="GO:0031071">
    <property type="term" value="F:cysteine desulfurase activity"/>
    <property type="evidence" value="ECO:0007669"/>
    <property type="project" value="UniProtKB-EC"/>
</dbReference>
<dbReference type="AlphaFoldDB" id="I6Z719"/>
<dbReference type="InterPro" id="IPR020578">
    <property type="entry name" value="Aminotrans_V_PyrdxlP_BS"/>
</dbReference>
<feature type="domain" description="Aminotransferase class V" evidence="6">
    <location>
        <begin position="7"/>
        <end position="198"/>
    </location>
</feature>
<comment type="similarity">
    <text evidence="2">Belongs to the class-V pyridoxal-phosphate-dependent aminotransferase family. Csd subfamily.</text>
</comment>
<comment type="catalytic activity">
    <reaction evidence="4">
        <text>(sulfur carrier)-H + L-cysteine = (sulfur carrier)-SH + L-alanine</text>
        <dbReference type="Rhea" id="RHEA:43892"/>
        <dbReference type="Rhea" id="RHEA-COMP:14737"/>
        <dbReference type="Rhea" id="RHEA-COMP:14739"/>
        <dbReference type="ChEBI" id="CHEBI:29917"/>
        <dbReference type="ChEBI" id="CHEBI:35235"/>
        <dbReference type="ChEBI" id="CHEBI:57972"/>
        <dbReference type="ChEBI" id="CHEBI:64428"/>
        <dbReference type="EC" id="2.8.1.7"/>
    </reaction>
</comment>
<dbReference type="KEGG" id="mwe:WEN_03195"/>
<evidence type="ECO:0000313" key="8">
    <source>
        <dbReference type="Proteomes" id="UP000009005"/>
    </source>
</evidence>
<dbReference type="HOGENOM" id="CLU_836321_0_0_14"/>
<sequence length="332" mass="39367">MKTKELIYFDNATTSLKLPSFIERLVKSHSDTSWVKDKEFYLHSLVSKLASWLGVTREQITLVPSSTYAINEIFESLVVEEKIKVYLSESEHISNYASIWWLREKYPERIEFQHYNPEREWKDEQGVLLITLRDNLGNSLWTKEKLSKLPQELVVIGDFTQSVASDDLSEIKEHFDYFYFSAHKCLGPFGLGCIVSKKPFKTIPDLDWRSIYLWEQEFETILSFFESNKYKSKELIEYWVKNFPEDSGFSYTHYPNSLIFLVKVERHATHDFAYLLEEHNFVFRFNDLCSTNSLVSDKSLIRFSLSVLNTVEELEKLFELMRYFEKSVKFLK</sequence>
<dbReference type="Gene3D" id="3.40.640.10">
    <property type="entry name" value="Type I PLP-dependent aspartate aminotransferase-like (Major domain)"/>
    <property type="match status" value="1"/>
</dbReference>
<evidence type="ECO:0000256" key="5">
    <source>
        <dbReference type="RuleBase" id="RU004504"/>
    </source>
</evidence>
<comment type="cofactor">
    <cofactor evidence="1 5">
        <name>pyridoxal 5'-phosphate</name>
        <dbReference type="ChEBI" id="CHEBI:597326"/>
    </cofactor>
</comment>
<gene>
    <name evidence="7" type="ordered locus">WEN_03195</name>
</gene>
<reference evidence="7 8" key="1">
    <citation type="journal article" date="2012" name="J. Bacteriol.">
        <title>Complete genome sequence of Mycoplasma wenyonii strain Massachusetts.</title>
        <authorList>
            <person name="Dos Santos A.P."/>
            <person name="Guimaraes A.M."/>
            <person name="do Nascimento N.C."/>
            <person name="Sanmiguel P.J."/>
            <person name="Messick J.B."/>
        </authorList>
    </citation>
    <scope>NUCLEOTIDE SEQUENCE [LARGE SCALE GENOMIC DNA]</scope>
    <source>
        <strain evidence="7 8">Massachusetts</strain>
    </source>
</reference>
<name>I6Z719_MYCWM</name>
<evidence type="ECO:0000259" key="6">
    <source>
        <dbReference type="Pfam" id="PF00266"/>
    </source>
</evidence>
<protein>
    <submittedName>
        <fullName evidence="7">Cysteine desulfurase</fullName>
    </submittedName>
</protein>
<dbReference type="PANTHER" id="PTHR43586">
    <property type="entry name" value="CYSTEINE DESULFURASE"/>
    <property type="match status" value="1"/>
</dbReference>
<dbReference type="SUPFAM" id="SSF53383">
    <property type="entry name" value="PLP-dependent transferases"/>
    <property type="match status" value="1"/>
</dbReference>
<dbReference type="PROSITE" id="PS00595">
    <property type="entry name" value="AA_TRANSFER_CLASS_5"/>
    <property type="match status" value="1"/>
</dbReference>
<dbReference type="STRING" id="1197325.WEN_03195"/>
<keyword evidence="3" id="KW-0663">Pyridoxal phosphate</keyword>
<evidence type="ECO:0000256" key="4">
    <source>
        <dbReference type="ARBA" id="ARBA00050776"/>
    </source>
</evidence>
<organism evidence="7 8">
    <name type="scientific">Mycoplasma wenyonii (strain Massachusetts)</name>
    <name type="common">Eperythrozoon wenyonii</name>
    <dbReference type="NCBI Taxonomy" id="1197325"/>
    <lineage>
        <taxon>Bacteria</taxon>
        <taxon>Bacillati</taxon>
        <taxon>Mycoplasmatota</taxon>
        <taxon>Mollicutes</taxon>
        <taxon>Mycoplasmataceae</taxon>
        <taxon>Mycoplasma</taxon>
    </lineage>
</organism>
<dbReference type="RefSeq" id="WP_014850127.1">
    <property type="nucleotide sequence ID" value="NC_018149.1"/>
</dbReference>
<proteinExistence type="inferred from homology"/>
<dbReference type="Proteomes" id="UP000009005">
    <property type="component" value="Chromosome"/>
</dbReference>
<dbReference type="Pfam" id="PF00266">
    <property type="entry name" value="Aminotran_5"/>
    <property type="match status" value="1"/>
</dbReference>
<evidence type="ECO:0000313" key="7">
    <source>
        <dbReference type="EMBL" id="AFN65418.1"/>
    </source>
</evidence>
<keyword evidence="8" id="KW-1185">Reference proteome</keyword>